<dbReference type="InterPro" id="IPR001138">
    <property type="entry name" value="Zn2Cys6_DnaBD"/>
</dbReference>
<dbReference type="Pfam" id="PF00172">
    <property type="entry name" value="Zn_clus"/>
    <property type="match status" value="1"/>
</dbReference>
<feature type="domain" description="Zn(2)-C6 fungal-type" evidence="8">
    <location>
        <begin position="36"/>
        <end position="66"/>
    </location>
</feature>
<dbReference type="SUPFAM" id="SSF57701">
    <property type="entry name" value="Zn2/Cys6 DNA-binding domain"/>
    <property type="match status" value="1"/>
</dbReference>
<proteinExistence type="predicted"/>
<dbReference type="Gene3D" id="4.10.240.10">
    <property type="entry name" value="Zn(2)-C6 fungal-type DNA-binding domain"/>
    <property type="match status" value="1"/>
</dbReference>
<evidence type="ECO:0000256" key="1">
    <source>
        <dbReference type="ARBA" id="ARBA00004123"/>
    </source>
</evidence>
<keyword evidence="3" id="KW-0805">Transcription regulation</keyword>
<evidence type="ECO:0000256" key="5">
    <source>
        <dbReference type="ARBA" id="ARBA00023163"/>
    </source>
</evidence>
<name>A0ABR3IUG6_9AGAR</name>
<dbReference type="PROSITE" id="PS00463">
    <property type="entry name" value="ZN2_CY6_FUNGAL_1"/>
    <property type="match status" value="1"/>
</dbReference>
<dbReference type="InterPro" id="IPR036864">
    <property type="entry name" value="Zn2-C6_fun-type_DNA-bd_sf"/>
</dbReference>
<accession>A0ABR3IUG6</accession>
<dbReference type="InterPro" id="IPR007219">
    <property type="entry name" value="XnlR_reg_dom"/>
</dbReference>
<dbReference type="Pfam" id="PF04082">
    <property type="entry name" value="Fungal_trans"/>
    <property type="match status" value="1"/>
</dbReference>
<keyword evidence="4" id="KW-0238">DNA-binding</keyword>
<dbReference type="Proteomes" id="UP001556367">
    <property type="component" value="Unassembled WGS sequence"/>
</dbReference>
<evidence type="ECO:0000256" key="6">
    <source>
        <dbReference type="ARBA" id="ARBA00023242"/>
    </source>
</evidence>
<dbReference type="CDD" id="cd12148">
    <property type="entry name" value="fungal_TF_MHR"/>
    <property type="match status" value="1"/>
</dbReference>
<comment type="subcellular location">
    <subcellularLocation>
        <location evidence="1">Nucleus</location>
    </subcellularLocation>
</comment>
<feature type="region of interest" description="Disordered" evidence="7">
    <location>
        <begin position="1"/>
        <end position="26"/>
    </location>
</feature>
<keyword evidence="10" id="KW-1185">Reference proteome</keyword>
<organism evidence="9 10">
    <name type="scientific">Hohenbuehelia grisea</name>
    <dbReference type="NCBI Taxonomy" id="104357"/>
    <lineage>
        <taxon>Eukaryota</taxon>
        <taxon>Fungi</taxon>
        <taxon>Dikarya</taxon>
        <taxon>Basidiomycota</taxon>
        <taxon>Agaricomycotina</taxon>
        <taxon>Agaricomycetes</taxon>
        <taxon>Agaricomycetidae</taxon>
        <taxon>Agaricales</taxon>
        <taxon>Pleurotineae</taxon>
        <taxon>Pleurotaceae</taxon>
        <taxon>Hohenbuehelia</taxon>
    </lineage>
</organism>
<dbReference type="SMART" id="SM00906">
    <property type="entry name" value="Fungal_trans"/>
    <property type="match status" value="1"/>
</dbReference>
<keyword evidence="6" id="KW-0539">Nucleus</keyword>
<evidence type="ECO:0000313" key="9">
    <source>
        <dbReference type="EMBL" id="KAL0946984.1"/>
    </source>
</evidence>
<keyword evidence="5" id="KW-0804">Transcription</keyword>
<dbReference type="CDD" id="cd00067">
    <property type="entry name" value="GAL4"/>
    <property type="match status" value="1"/>
</dbReference>
<evidence type="ECO:0000259" key="8">
    <source>
        <dbReference type="PROSITE" id="PS00463"/>
    </source>
</evidence>
<comment type="caution">
    <text evidence="9">The sequence shown here is derived from an EMBL/GenBank/DDBJ whole genome shotgun (WGS) entry which is preliminary data.</text>
</comment>
<evidence type="ECO:0000313" key="10">
    <source>
        <dbReference type="Proteomes" id="UP001556367"/>
    </source>
</evidence>
<reference evidence="10" key="1">
    <citation type="submission" date="2024-06" db="EMBL/GenBank/DDBJ databases">
        <title>Multi-omics analyses provide insights into the biosynthesis of the anticancer antibiotic pleurotin in Hohenbuehelia grisea.</title>
        <authorList>
            <person name="Weaver J.A."/>
            <person name="Alberti F."/>
        </authorList>
    </citation>
    <scope>NUCLEOTIDE SEQUENCE [LARGE SCALE GENOMIC DNA]</scope>
    <source>
        <strain evidence="10">T-177</strain>
    </source>
</reference>
<keyword evidence="2" id="KW-0479">Metal-binding</keyword>
<dbReference type="SMART" id="SM00066">
    <property type="entry name" value="GAL4"/>
    <property type="match status" value="1"/>
</dbReference>
<dbReference type="PANTHER" id="PTHR31845">
    <property type="entry name" value="FINGER DOMAIN PROTEIN, PUTATIVE-RELATED"/>
    <property type="match status" value="1"/>
</dbReference>
<sequence length="717" mass="80376">MPSATRETSMFRFESKVDDSDSEPSIRGSRVVRSGACVHCKSLKVRCEFNPGESACQRCVAGNYHCMARARKKRKAAPTHEDLQEKSISQDMQIQSLLIEFDKMKTENRIRQWTAKAQFEAGLESRHYDTLDWRSSDAATGRTRPSSNMAAIDMAVTTYFPRARGLNGPSPPDIVKYCGLYPQEIIGLFDLYYQRINPFFSILDHDLHTPDRLIWTSPFLFTVICAIASRYYAQRPELYSLAMNLARDAAGKALIDSSKSVDVCQAFLLLAVYPTPKKKWAQDRSWLLMGVAIRMALELQLNEAPPPGCDEREALNRTRTWLNCFCVDGSHAIQFGKLPMLRLDDYLARHSQDWYRSSSMNIAYDIHLCGYVDLIILMAKWKKAINEGSAKRKSGERFDLVDVCVKFDDQLSSGISKWVQRYAGESNQSSICVYRGNTTQMIAAYLRLVVLSLAFQHALKTGLTRDSYVVKKSMDAARKVIQIMVERLYPTGTLKYAMEAHFLYVAFAAAFLLNFLRPKLLPLLDEIQHREIIAIVHQLISILGSNAVALDGRHTPALYSRFLSNLLAKHHAQQPIASSSSNGYPAEDIKFIPQFHSERQQTPPHMCSWPDTLYAQGDSPQGGQVHAELPAGTIYQESGEADMDFSLAYFMRSVDQGPPYGTPSPDQAPAGLGGLGPWDTHHGIPHPGDFSQICAAAMQGPSAADWSAYGQLWNGQH</sequence>
<evidence type="ECO:0000256" key="2">
    <source>
        <dbReference type="ARBA" id="ARBA00022723"/>
    </source>
</evidence>
<dbReference type="PANTHER" id="PTHR31845:SF19">
    <property type="entry name" value="TRANSCRIPTION FACTOR DOMAIN-CONTAINING PROTEIN"/>
    <property type="match status" value="1"/>
</dbReference>
<dbReference type="InterPro" id="IPR051089">
    <property type="entry name" value="prtT"/>
</dbReference>
<protein>
    <recommendedName>
        <fullName evidence="8">Zn(2)-C6 fungal-type domain-containing protein</fullName>
    </recommendedName>
</protein>
<evidence type="ECO:0000256" key="3">
    <source>
        <dbReference type="ARBA" id="ARBA00023015"/>
    </source>
</evidence>
<dbReference type="EMBL" id="JASNQZ010000015">
    <property type="protein sequence ID" value="KAL0946984.1"/>
    <property type="molecule type" value="Genomic_DNA"/>
</dbReference>
<gene>
    <name evidence="9" type="ORF">HGRIS_013130</name>
</gene>
<evidence type="ECO:0000256" key="7">
    <source>
        <dbReference type="SAM" id="MobiDB-lite"/>
    </source>
</evidence>
<evidence type="ECO:0000256" key="4">
    <source>
        <dbReference type="ARBA" id="ARBA00023125"/>
    </source>
</evidence>